<organism evidence="1 2">
    <name type="scientific">Rhodovulum euryhalinum</name>
    <dbReference type="NCBI Taxonomy" id="35805"/>
    <lineage>
        <taxon>Bacteria</taxon>
        <taxon>Pseudomonadati</taxon>
        <taxon>Pseudomonadota</taxon>
        <taxon>Alphaproteobacteria</taxon>
        <taxon>Rhodobacterales</taxon>
        <taxon>Paracoccaceae</taxon>
        <taxon>Rhodovulum</taxon>
    </lineage>
</organism>
<keyword evidence="2" id="KW-1185">Reference proteome</keyword>
<sequence>MPHTLPSAQIIAFPLDRVRPGLRQMMLEADSLISESEEAGEWTARASTIPDLIRSYLPEPDAMFEMTDAEIIKLAQKASALAIHALESGSWQARDHMPFFAALQEYAEGLSAAVAA</sequence>
<name>A0A4R2KBQ5_9RHOB</name>
<evidence type="ECO:0000313" key="1">
    <source>
        <dbReference type="EMBL" id="TCO70264.1"/>
    </source>
</evidence>
<comment type="caution">
    <text evidence="1">The sequence shown here is derived from an EMBL/GenBank/DDBJ whole genome shotgun (WGS) entry which is preliminary data.</text>
</comment>
<reference evidence="1 2" key="1">
    <citation type="submission" date="2019-03" db="EMBL/GenBank/DDBJ databases">
        <title>Genomic Encyclopedia of Type Strains, Phase IV (KMG-IV): sequencing the most valuable type-strain genomes for metagenomic binning, comparative biology and taxonomic classification.</title>
        <authorList>
            <person name="Goeker M."/>
        </authorList>
    </citation>
    <scope>NUCLEOTIDE SEQUENCE [LARGE SCALE GENOMIC DNA]</scope>
    <source>
        <strain evidence="1 2">DSM 4868</strain>
    </source>
</reference>
<protein>
    <submittedName>
        <fullName evidence="1">Uncharacterized protein</fullName>
    </submittedName>
</protein>
<gene>
    <name evidence="1" type="ORF">EV655_11028</name>
</gene>
<dbReference type="EMBL" id="SLWW01000010">
    <property type="protein sequence ID" value="TCO70264.1"/>
    <property type="molecule type" value="Genomic_DNA"/>
</dbReference>
<proteinExistence type="predicted"/>
<accession>A0A4R2KBQ5</accession>
<evidence type="ECO:0000313" key="2">
    <source>
        <dbReference type="Proteomes" id="UP000295142"/>
    </source>
</evidence>
<dbReference type="Proteomes" id="UP000295142">
    <property type="component" value="Unassembled WGS sequence"/>
</dbReference>
<dbReference type="AlphaFoldDB" id="A0A4R2KBQ5"/>